<dbReference type="PANTHER" id="PTHR35889">
    <property type="entry name" value="CYCLOINULO-OLIGOSACCHARIDE FRUCTANOTRANSFERASE-RELATED"/>
    <property type="match status" value="1"/>
</dbReference>
<dbReference type="RefSeq" id="WP_010046116.1">
    <property type="nucleotide sequence ID" value="NZ_CP025958.1"/>
</dbReference>
<name>A0A2Z3GRS9_9BACT</name>
<dbReference type="Proteomes" id="UP000245802">
    <property type="component" value="Chromosome"/>
</dbReference>
<dbReference type="OrthoDB" id="127107at2"/>
<dbReference type="EMBL" id="CP025958">
    <property type="protein sequence ID" value="AWM36028.1"/>
    <property type="molecule type" value="Genomic_DNA"/>
</dbReference>
<dbReference type="InterPro" id="IPR022655">
    <property type="entry name" value="DUF1553"/>
</dbReference>
<dbReference type="SUPFAM" id="SSF46626">
    <property type="entry name" value="Cytochrome c"/>
    <property type="match status" value="1"/>
</dbReference>
<keyword evidence="5" id="KW-0732">Signal</keyword>
<evidence type="ECO:0000256" key="1">
    <source>
        <dbReference type="ARBA" id="ARBA00022617"/>
    </source>
</evidence>
<gene>
    <name evidence="7" type="ORF">C1280_02730</name>
</gene>
<dbReference type="Pfam" id="PF07587">
    <property type="entry name" value="PSD1"/>
    <property type="match status" value="1"/>
</dbReference>
<dbReference type="InterPro" id="IPR036909">
    <property type="entry name" value="Cyt_c-like_dom_sf"/>
</dbReference>
<reference evidence="7 8" key="1">
    <citation type="submission" date="2018-01" db="EMBL/GenBank/DDBJ databases">
        <title>G. obscuriglobus.</title>
        <authorList>
            <person name="Franke J."/>
            <person name="Blomberg W."/>
            <person name="Selmecki A."/>
        </authorList>
    </citation>
    <scope>NUCLEOTIDE SEQUENCE [LARGE SCALE GENOMIC DNA]</scope>
    <source>
        <strain evidence="7 8">DSM 5831</strain>
    </source>
</reference>
<feature type="signal peptide" evidence="5">
    <location>
        <begin position="1"/>
        <end position="26"/>
    </location>
</feature>
<dbReference type="PANTHER" id="PTHR35889:SF3">
    <property type="entry name" value="F-BOX DOMAIN-CONTAINING PROTEIN"/>
    <property type="match status" value="1"/>
</dbReference>
<organism evidence="7 8">
    <name type="scientific">Gemmata obscuriglobus</name>
    <dbReference type="NCBI Taxonomy" id="114"/>
    <lineage>
        <taxon>Bacteria</taxon>
        <taxon>Pseudomonadati</taxon>
        <taxon>Planctomycetota</taxon>
        <taxon>Planctomycetia</taxon>
        <taxon>Gemmatales</taxon>
        <taxon>Gemmataceae</taxon>
        <taxon>Gemmata</taxon>
    </lineage>
</organism>
<dbReference type="AlphaFoldDB" id="A0A2Z3GRS9"/>
<dbReference type="InterPro" id="IPR011444">
    <property type="entry name" value="DUF1549"/>
</dbReference>
<keyword evidence="2 4" id="KW-0479">Metal-binding</keyword>
<evidence type="ECO:0000256" key="3">
    <source>
        <dbReference type="ARBA" id="ARBA00023004"/>
    </source>
</evidence>
<dbReference type="GO" id="GO:0046872">
    <property type="term" value="F:metal ion binding"/>
    <property type="evidence" value="ECO:0007669"/>
    <property type="project" value="UniProtKB-KW"/>
</dbReference>
<keyword evidence="3 4" id="KW-0408">Iron</keyword>
<keyword evidence="8" id="KW-1185">Reference proteome</keyword>
<keyword evidence="1 4" id="KW-0349">Heme</keyword>
<dbReference type="InterPro" id="IPR011429">
    <property type="entry name" value="Cyt_c_Planctomycete-type"/>
</dbReference>
<dbReference type="Pfam" id="PF07583">
    <property type="entry name" value="PSCyt2"/>
    <property type="match status" value="1"/>
</dbReference>
<accession>A0A2Z3GRS9</accession>
<evidence type="ECO:0000256" key="5">
    <source>
        <dbReference type="SAM" id="SignalP"/>
    </source>
</evidence>
<dbReference type="KEGG" id="gog:C1280_02730"/>
<feature type="chain" id="PRO_5016395963" evidence="5">
    <location>
        <begin position="27"/>
        <end position="783"/>
    </location>
</feature>
<feature type="domain" description="Cytochrome c" evidence="6">
    <location>
        <begin position="24"/>
        <end position="122"/>
    </location>
</feature>
<dbReference type="InterPro" id="IPR009056">
    <property type="entry name" value="Cyt_c-like_dom"/>
</dbReference>
<dbReference type="GO" id="GO:0009055">
    <property type="term" value="F:electron transfer activity"/>
    <property type="evidence" value="ECO:0007669"/>
    <property type="project" value="InterPro"/>
</dbReference>
<evidence type="ECO:0000256" key="4">
    <source>
        <dbReference type="PROSITE-ProRule" id="PRU00433"/>
    </source>
</evidence>
<dbReference type="GO" id="GO:0020037">
    <property type="term" value="F:heme binding"/>
    <property type="evidence" value="ECO:0007669"/>
    <property type="project" value="InterPro"/>
</dbReference>
<dbReference type="Pfam" id="PF07635">
    <property type="entry name" value="PSCyt1"/>
    <property type="match status" value="1"/>
</dbReference>
<dbReference type="PROSITE" id="PS51007">
    <property type="entry name" value="CYTC"/>
    <property type="match status" value="1"/>
</dbReference>
<evidence type="ECO:0000313" key="7">
    <source>
        <dbReference type="EMBL" id="AWM36028.1"/>
    </source>
</evidence>
<protein>
    <submittedName>
        <fullName evidence="7">DUF1549 domain-containing protein</fullName>
    </submittedName>
</protein>
<proteinExistence type="predicted"/>
<evidence type="ECO:0000256" key="2">
    <source>
        <dbReference type="ARBA" id="ARBA00022723"/>
    </source>
</evidence>
<evidence type="ECO:0000313" key="8">
    <source>
        <dbReference type="Proteomes" id="UP000245802"/>
    </source>
</evidence>
<evidence type="ECO:0000259" key="6">
    <source>
        <dbReference type="PROSITE" id="PS51007"/>
    </source>
</evidence>
<sequence>MRAETKLIVRAAALALVALAPAVGRADEGTDFFEKKVRPVLAEHCYSCHSLGAKKDKGGLRLDTPDAIRKGGDSGPAVKPKDEDSLLLKSIDHAPDAPAMPPKGKLPAAAIRDLHAWVKMGAPLPAATKPAAIGEDPRKFWSFVPVAERAAPAVNDPKWPTRKSDFFVLQKLDEKRLKPAPLADRRTLIRRAYLDLIGLPPTFEQVEAFAADDRPDAYEKLVDELLASPRFGEKWARHWFDVARYAEDNPTGESTCRPPRFPHRYRDWVIAAFNTDVPFDRFVRLQLAADRLADTTPEDFAALGYLGLSPVYHKEPKLSKAVISEIVADEWDERVDAITRGLLGLTVACARCHDHKFDPVSTKDYYALAGVLANTQLAERPLKPDAGAAQEALTTVRLARLDVDMRLGYARELRGTAVKEKRDTAPFDKQIKELQPRLAELQKREKALEGGAIANVVRDAGTWVNGDDPDWTVIDYRTSQFRDLPVFVRGNPARPGDIVPRRFLEVLSAGAPKPFKDGSGRRELADAIVTDAAGLSARVYVNRVWGWVFGRPLVATPSNFGALGERPTHPELLDDLAARFLANKGSVKWLVRELVTSAAYCQASRHDERAAAVDPDDRWLWRAPRKRLELEAWRDSILQVSGQLSLAGGGPSDNLDDLRSVRRTVFGRVSRERPSDVHRLFDLPDPKTHGEKREATTTPVQQLYFLNSPFVRQAAKQLAKAADGKPADEGVRALFRKVLLRDPNPDELGTARGLIRPAREGDAPAWALLAQALLASNEFLYLN</sequence>